<dbReference type="Proteomes" id="UP000198870">
    <property type="component" value="Unassembled WGS sequence"/>
</dbReference>
<dbReference type="PIRSF" id="PIRSF001589">
    <property type="entry name" value="Asn_synthetase_glu-h"/>
    <property type="match status" value="1"/>
</dbReference>
<dbReference type="Gene3D" id="3.60.20.10">
    <property type="entry name" value="Glutamine Phosphoribosylpyrophosphate, subunit 1, domain 1"/>
    <property type="match status" value="1"/>
</dbReference>
<feature type="binding site" evidence="9">
    <location>
        <position position="283"/>
    </location>
    <ligand>
        <name>ATP</name>
        <dbReference type="ChEBI" id="CHEBI:30616"/>
    </ligand>
</feature>
<keyword evidence="8" id="KW-0061">Asparagine biosynthesis</keyword>
<dbReference type="InterPro" id="IPR051786">
    <property type="entry name" value="ASN_synthetase/amidase"/>
</dbReference>
<evidence type="ECO:0000256" key="1">
    <source>
        <dbReference type="ARBA" id="ARBA00005187"/>
    </source>
</evidence>
<evidence type="ECO:0000256" key="4">
    <source>
        <dbReference type="ARBA" id="ARBA00022741"/>
    </source>
</evidence>
<name>A0A1G5BN00_9BACT</name>
<dbReference type="InterPro" id="IPR006426">
    <property type="entry name" value="Asn_synth_AEB"/>
</dbReference>
<feature type="active site" description="For GATase activity" evidence="8">
    <location>
        <position position="2"/>
    </location>
</feature>
<dbReference type="GO" id="GO:0006529">
    <property type="term" value="P:asparagine biosynthetic process"/>
    <property type="evidence" value="ECO:0007669"/>
    <property type="project" value="UniProtKB-KW"/>
</dbReference>
<dbReference type="STRING" id="419481.SAMN05216233_102107"/>
<dbReference type="InterPro" id="IPR014729">
    <property type="entry name" value="Rossmann-like_a/b/a_fold"/>
</dbReference>
<protein>
    <recommendedName>
        <fullName evidence="3">asparagine synthase (glutamine-hydrolyzing)</fullName>
        <ecNumber evidence="3">6.3.5.4</ecNumber>
    </recommendedName>
</protein>
<dbReference type="OrthoDB" id="9763290at2"/>
<dbReference type="Gene3D" id="3.40.50.620">
    <property type="entry name" value="HUPs"/>
    <property type="match status" value="1"/>
</dbReference>
<keyword evidence="13" id="KW-1185">Reference proteome</keyword>
<keyword evidence="4 9" id="KW-0547">Nucleotide-binding</keyword>
<dbReference type="GO" id="GO:0005524">
    <property type="term" value="F:ATP binding"/>
    <property type="evidence" value="ECO:0007669"/>
    <property type="project" value="UniProtKB-KW"/>
</dbReference>
<dbReference type="SUPFAM" id="SSF52402">
    <property type="entry name" value="Adenine nucleotide alpha hydrolases-like"/>
    <property type="match status" value="1"/>
</dbReference>
<dbReference type="InterPro" id="IPR033738">
    <property type="entry name" value="AsnB_N"/>
</dbReference>
<dbReference type="InterPro" id="IPR001962">
    <property type="entry name" value="Asn_synthase"/>
</dbReference>
<evidence type="ECO:0000313" key="12">
    <source>
        <dbReference type="EMBL" id="SCX91593.1"/>
    </source>
</evidence>
<dbReference type="InterPro" id="IPR017932">
    <property type="entry name" value="GATase_2_dom"/>
</dbReference>
<dbReference type="EC" id="6.3.5.4" evidence="3"/>
<evidence type="ECO:0000313" key="13">
    <source>
        <dbReference type="Proteomes" id="UP000198870"/>
    </source>
</evidence>
<keyword evidence="5 9" id="KW-0067">ATP-binding</keyword>
<dbReference type="GO" id="GO:0004066">
    <property type="term" value="F:asparagine synthase (glutamine-hydrolyzing) activity"/>
    <property type="evidence" value="ECO:0007669"/>
    <property type="project" value="UniProtKB-EC"/>
</dbReference>
<dbReference type="PANTHER" id="PTHR43284:SF1">
    <property type="entry name" value="ASPARAGINE SYNTHETASE"/>
    <property type="match status" value="1"/>
</dbReference>
<dbReference type="EMBL" id="FMUX01000002">
    <property type="protein sequence ID" value="SCX91593.1"/>
    <property type="molecule type" value="Genomic_DNA"/>
</dbReference>
<feature type="domain" description="Glutamine amidotransferase type-2" evidence="11">
    <location>
        <begin position="2"/>
        <end position="210"/>
    </location>
</feature>
<dbReference type="PANTHER" id="PTHR43284">
    <property type="entry name" value="ASPARAGINE SYNTHETASE (GLUTAMINE-HYDROLYZING)"/>
    <property type="match status" value="1"/>
</dbReference>
<reference evidence="12 13" key="1">
    <citation type="submission" date="2016-10" db="EMBL/GenBank/DDBJ databases">
        <authorList>
            <person name="de Groot N.N."/>
        </authorList>
    </citation>
    <scope>NUCLEOTIDE SEQUENCE [LARGE SCALE GENOMIC DNA]</scope>
    <source>
        <strain evidence="12 13">AA1</strain>
    </source>
</reference>
<evidence type="ECO:0000256" key="3">
    <source>
        <dbReference type="ARBA" id="ARBA00012737"/>
    </source>
</evidence>
<feature type="binding site" evidence="9">
    <location>
        <begin position="357"/>
        <end position="358"/>
    </location>
    <ligand>
        <name>ATP</name>
        <dbReference type="ChEBI" id="CHEBI:30616"/>
    </ligand>
</feature>
<gene>
    <name evidence="12" type="ORF">SAMN05216233_102107</name>
</gene>
<dbReference type="Pfam" id="PF13537">
    <property type="entry name" value="GATase_7"/>
    <property type="match status" value="1"/>
</dbReference>
<dbReference type="AlphaFoldDB" id="A0A1G5BN00"/>
<evidence type="ECO:0000256" key="10">
    <source>
        <dbReference type="PIRSR" id="PIRSR001589-3"/>
    </source>
</evidence>
<evidence type="ECO:0000256" key="2">
    <source>
        <dbReference type="ARBA" id="ARBA00005752"/>
    </source>
</evidence>
<feature type="binding site" evidence="9">
    <location>
        <position position="97"/>
    </location>
    <ligand>
        <name>L-glutamine</name>
        <dbReference type="ChEBI" id="CHEBI:58359"/>
    </ligand>
</feature>
<sequence length="592" mass="66258">MCGISGTFAPDGRLDRSLCVAMHNRLTHRGPDEAYSLNTASLSVKLARLGMIGLQDGWQPVEEASGRFVALTNGEIYNADRLFEELGIPRPSGNGVDVAILPELVARHGIKGLEKIDGQFATVIYDRKENALYLARDRFGICPLFFSEVENCIHFCSELKPLVQAIRHPWRLDYTAVDQYFSLGNVVAPKTLVEHVSGVEPGCAVRFDENGRKTLRYWRYGMFSSEKGPVDVEALREAMKESISMRLHSDVEIGAYLSGGFDSTAILMDAASMSKKTMKSFSVTFNDPMLDEGRFQRSVAATAGSVHHEIRCFPEDIAARFEKMVRHCCFPQRETYNVSAMMLSEHVHGAGIKGVVSGEGADELFFGYDSYAFDSVKRGPRMECVQNEQAWGRADFSWEVDHDRVEKRRQNFLSESARQEITGREFWRHRLIPYSDDELKGLSPMQLRSIADVYVQLGGHLLGDHGDSMVMANSIEGRYPFLGNGVVSLALRVPDQEKVVNFEGKACLKTAYRDTVPETVTNRAKHGFTAYDLKSIVDDTLWRTWHDMVASVGALNVECMAEASTAHLKEKWDFRLGAISLSMIVDELGLRC</sequence>
<dbReference type="CDD" id="cd00712">
    <property type="entry name" value="AsnB"/>
    <property type="match status" value="1"/>
</dbReference>
<dbReference type="SUPFAM" id="SSF56235">
    <property type="entry name" value="N-terminal nucleophile aminohydrolases (Ntn hydrolases)"/>
    <property type="match status" value="1"/>
</dbReference>
<comment type="catalytic activity">
    <reaction evidence="7">
        <text>L-aspartate + L-glutamine + ATP + H2O = L-asparagine + L-glutamate + AMP + diphosphate + H(+)</text>
        <dbReference type="Rhea" id="RHEA:12228"/>
        <dbReference type="ChEBI" id="CHEBI:15377"/>
        <dbReference type="ChEBI" id="CHEBI:15378"/>
        <dbReference type="ChEBI" id="CHEBI:29985"/>
        <dbReference type="ChEBI" id="CHEBI:29991"/>
        <dbReference type="ChEBI" id="CHEBI:30616"/>
        <dbReference type="ChEBI" id="CHEBI:33019"/>
        <dbReference type="ChEBI" id="CHEBI:58048"/>
        <dbReference type="ChEBI" id="CHEBI:58359"/>
        <dbReference type="ChEBI" id="CHEBI:456215"/>
        <dbReference type="EC" id="6.3.5.4"/>
    </reaction>
</comment>
<evidence type="ECO:0000259" key="11">
    <source>
        <dbReference type="PROSITE" id="PS51278"/>
    </source>
</evidence>
<evidence type="ECO:0000256" key="5">
    <source>
        <dbReference type="ARBA" id="ARBA00022840"/>
    </source>
</evidence>
<dbReference type="RefSeq" id="WP_092208395.1">
    <property type="nucleotide sequence ID" value="NZ_FMUX01000002.1"/>
</dbReference>
<dbReference type="PROSITE" id="PS51278">
    <property type="entry name" value="GATASE_TYPE_2"/>
    <property type="match status" value="1"/>
</dbReference>
<comment type="pathway">
    <text evidence="1">Amino-acid biosynthesis; L-asparagine biosynthesis; L-asparagine from L-aspartate (L-Gln route): step 1/1.</text>
</comment>
<dbReference type="Pfam" id="PF00733">
    <property type="entry name" value="Asn_synthase"/>
    <property type="match status" value="1"/>
</dbReference>
<evidence type="ECO:0000256" key="7">
    <source>
        <dbReference type="ARBA" id="ARBA00048741"/>
    </source>
</evidence>
<keyword evidence="6 8" id="KW-0315">Glutamine amidotransferase</keyword>
<dbReference type="InterPro" id="IPR029055">
    <property type="entry name" value="Ntn_hydrolases_N"/>
</dbReference>
<evidence type="ECO:0000256" key="8">
    <source>
        <dbReference type="PIRSR" id="PIRSR001589-1"/>
    </source>
</evidence>
<comment type="similarity">
    <text evidence="2">Belongs to the asparagine synthetase family.</text>
</comment>
<evidence type="ECO:0000256" key="9">
    <source>
        <dbReference type="PIRSR" id="PIRSR001589-2"/>
    </source>
</evidence>
<dbReference type="NCBIfam" id="TIGR01536">
    <property type="entry name" value="asn_synth_AEB"/>
    <property type="match status" value="1"/>
</dbReference>
<organism evidence="12 13">
    <name type="scientific">Desulfoluna spongiiphila</name>
    <dbReference type="NCBI Taxonomy" id="419481"/>
    <lineage>
        <taxon>Bacteria</taxon>
        <taxon>Pseudomonadati</taxon>
        <taxon>Thermodesulfobacteriota</taxon>
        <taxon>Desulfobacteria</taxon>
        <taxon>Desulfobacterales</taxon>
        <taxon>Desulfolunaceae</taxon>
        <taxon>Desulfoluna</taxon>
    </lineage>
</organism>
<accession>A0A1G5BN00</accession>
<feature type="site" description="Important for beta-aspartyl-AMP intermediate formation" evidence="10">
    <location>
        <position position="359"/>
    </location>
</feature>
<evidence type="ECO:0000256" key="6">
    <source>
        <dbReference type="ARBA" id="ARBA00022962"/>
    </source>
</evidence>
<dbReference type="CDD" id="cd01991">
    <property type="entry name" value="Asn_synthase_B_C"/>
    <property type="match status" value="1"/>
</dbReference>
<keyword evidence="8" id="KW-0028">Amino-acid biosynthesis</keyword>
<proteinExistence type="inferred from homology"/>